<dbReference type="Proteomes" id="UP000198762">
    <property type="component" value="Unassembled WGS sequence"/>
</dbReference>
<dbReference type="Gene3D" id="1.10.10.10">
    <property type="entry name" value="Winged helix-like DNA-binding domain superfamily/Winged helix DNA-binding domain"/>
    <property type="match status" value="1"/>
</dbReference>
<dbReference type="InterPro" id="IPR036388">
    <property type="entry name" value="WH-like_DNA-bd_sf"/>
</dbReference>
<dbReference type="EMBL" id="FOHZ01000043">
    <property type="protein sequence ID" value="SET91262.1"/>
    <property type="molecule type" value="Genomic_DNA"/>
</dbReference>
<evidence type="ECO:0000313" key="2">
    <source>
        <dbReference type="Proteomes" id="UP000198762"/>
    </source>
</evidence>
<organism evidence="1 2">
    <name type="scientific">Marinobacter segnicrescens</name>
    <dbReference type="NCBI Taxonomy" id="430453"/>
    <lineage>
        <taxon>Bacteria</taxon>
        <taxon>Pseudomonadati</taxon>
        <taxon>Pseudomonadota</taxon>
        <taxon>Gammaproteobacteria</taxon>
        <taxon>Pseudomonadales</taxon>
        <taxon>Marinobacteraceae</taxon>
        <taxon>Marinobacter</taxon>
    </lineage>
</organism>
<evidence type="ECO:0000313" key="1">
    <source>
        <dbReference type="EMBL" id="SET91262.1"/>
    </source>
</evidence>
<proteinExistence type="predicted"/>
<sequence length="90" mass="10101">MARAPSTVSLLDVFEAVAEPNVELFSIDNPFSDWKDRCYVHDVLSGLRNEMDRDFRNRLASIKVSSLYSADRALEKEGLADAITPSHMKA</sequence>
<keyword evidence="2" id="KW-1185">Reference proteome</keyword>
<gene>
    <name evidence="1" type="ORF">SAMN04487962_1432</name>
</gene>
<protein>
    <submittedName>
        <fullName evidence="1">Uncharacterized protein</fullName>
    </submittedName>
</protein>
<dbReference type="AlphaFoldDB" id="A0A1I0I641"/>
<name>A0A1I0I641_9GAMM</name>
<reference evidence="2" key="1">
    <citation type="submission" date="2016-10" db="EMBL/GenBank/DDBJ databases">
        <authorList>
            <person name="Varghese N."/>
            <person name="Submissions S."/>
        </authorList>
    </citation>
    <scope>NUCLEOTIDE SEQUENCE [LARGE SCALE GENOMIC DNA]</scope>
    <source>
        <strain evidence="2">CGMCC 1.6489</strain>
    </source>
</reference>
<accession>A0A1I0I641</accession>